<dbReference type="Pfam" id="PF00651">
    <property type="entry name" value="BTB"/>
    <property type="match status" value="1"/>
</dbReference>
<dbReference type="InterPro" id="IPR011333">
    <property type="entry name" value="SKP1/BTB/POZ_sf"/>
</dbReference>
<dbReference type="AlphaFoldDB" id="A0A087TJG3"/>
<reference evidence="2 3" key="1">
    <citation type="submission" date="2013-11" db="EMBL/GenBank/DDBJ databases">
        <title>Genome sequencing of Stegodyphus mimosarum.</title>
        <authorList>
            <person name="Bechsgaard J."/>
        </authorList>
    </citation>
    <scope>NUCLEOTIDE SEQUENCE [LARGE SCALE GENOMIC DNA]</scope>
</reference>
<feature type="domain" description="BTB" evidence="1">
    <location>
        <begin position="23"/>
        <end position="76"/>
    </location>
</feature>
<evidence type="ECO:0000259" key="1">
    <source>
        <dbReference type="PROSITE" id="PS50097"/>
    </source>
</evidence>
<organism evidence="2 3">
    <name type="scientific">Stegodyphus mimosarum</name>
    <name type="common">African social velvet spider</name>
    <dbReference type="NCBI Taxonomy" id="407821"/>
    <lineage>
        <taxon>Eukaryota</taxon>
        <taxon>Metazoa</taxon>
        <taxon>Ecdysozoa</taxon>
        <taxon>Arthropoda</taxon>
        <taxon>Chelicerata</taxon>
        <taxon>Arachnida</taxon>
        <taxon>Araneae</taxon>
        <taxon>Araneomorphae</taxon>
        <taxon>Entelegynae</taxon>
        <taxon>Eresoidea</taxon>
        <taxon>Eresidae</taxon>
        <taxon>Stegodyphus</taxon>
    </lineage>
</organism>
<dbReference type="SUPFAM" id="SSF54695">
    <property type="entry name" value="POZ domain"/>
    <property type="match status" value="1"/>
</dbReference>
<dbReference type="Proteomes" id="UP000054359">
    <property type="component" value="Unassembled WGS sequence"/>
</dbReference>
<dbReference type="EMBL" id="KK115494">
    <property type="protein sequence ID" value="KFM65252.1"/>
    <property type="molecule type" value="Genomic_DNA"/>
</dbReference>
<name>A0A087TJG3_STEMI</name>
<keyword evidence="3" id="KW-1185">Reference proteome</keyword>
<dbReference type="Gene3D" id="3.30.710.10">
    <property type="entry name" value="Potassium Channel Kv1.1, Chain A"/>
    <property type="match status" value="1"/>
</dbReference>
<dbReference type="CDD" id="cd18186">
    <property type="entry name" value="BTB_POZ_ZBTB_KLHL-like"/>
    <property type="match status" value="1"/>
</dbReference>
<evidence type="ECO:0000313" key="3">
    <source>
        <dbReference type="Proteomes" id="UP000054359"/>
    </source>
</evidence>
<feature type="non-terminal residue" evidence="2">
    <location>
        <position position="76"/>
    </location>
</feature>
<proteinExistence type="predicted"/>
<dbReference type="OrthoDB" id="7786319at2759"/>
<sequence length="76" mass="8801">MIDVKFQSVYSPGHILFCNERDRDVSLKVEWEGQTYYFPGHSLILGTMSEVFRTMLTTDMVEGNSRVITIRNTNPK</sequence>
<dbReference type="PROSITE" id="PS50097">
    <property type="entry name" value="BTB"/>
    <property type="match status" value="1"/>
</dbReference>
<protein>
    <recommendedName>
        <fullName evidence="1">BTB domain-containing protein</fullName>
    </recommendedName>
</protein>
<accession>A0A087TJG3</accession>
<gene>
    <name evidence="2" type="ORF">X975_07540</name>
</gene>
<dbReference type="InterPro" id="IPR000210">
    <property type="entry name" value="BTB/POZ_dom"/>
</dbReference>
<evidence type="ECO:0000313" key="2">
    <source>
        <dbReference type="EMBL" id="KFM65252.1"/>
    </source>
</evidence>